<dbReference type="EMBL" id="GL877435">
    <property type="protein sequence ID" value="ELA46716.1"/>
    <property type="molecule type" value="Genomic_DNA"/>
</dbReference>
<evidence type="ECO:0000256" key="3">
    <source>
        <dbReference type="ARBA" id="ARBA00022618"/>
    </source>
</evidence>
<evidence type="ECO:0000313" key="13">
    <source>
        <dbReference type="Proteomes" id="UP000011081"/>
    </source>
</evidence>
<evidence type="ECO:0000259" key="11">
    <source>
        <dbReference type="PROSITE" id="PS50206"/>
    </source>
</evidence>
<dbReference type="STRING" id="948595.L2GSR7"/>
<keyword evidence="13" id="KW-1185">Reference proteome</keyword>
<evidence type="ECO:0000256" key="5">
    <source>
        <dbReference type="ARBA" id="ARBA00022801"/>
    </source>
</evidence>
<dbReference type="InterPro" id="IPR001763">
    <property type="entry name" value="Rhodanese-like_dom"/>
</dbReference>
<evidence type="ECO:0000313" key="12">
    <source>
        <dbReference type="EMBL" id="ELA46716.1"/>
    </source>
</evidence>
<dbReference type="InParanoid" id="L2GSR7"/>
<evidence type="ECO:0000256" key="8">
    <source>
        <dbReference type="ARBA" id="ARBA00051722"/>
    </source>
</evidence>
<protein>
    <recommendedName>
        <fullName evidence="9">M-phase inducer phosphatase</fullName>
        <ecNumber evidence="2">3.1.3.48</ecNumber>
    </recommendedName>
</protein>
<keyword evidence="6" id="KW-0904">Protein phosphatase</keyword>
<dbReference type="GO" id="GO:0005737">
    <property type="term" value="C:cytoplasm"/>
    <property type="evidence" value="ECO:0007669"/>
    <property type="project" value="TreeGrafter"/>
</dbReference>
<dbReference type="VEuPathDB" id="MicrosporidiaDB:VCUG_01802"/>
<evidence type="ECO:0000256" key="10">
    <source>
        <dbReference type="SAM" id="MobiDB-lite"/>
    </source>
</evidence>
<dbReference type="InterPro" id="IPR000751">
    <property type="entry name" value="MPI_Phosphatase"/>
</dbReference>
<gene>
    <name evidence="12" type="ORF">VCUG_01802</name>
</gene>
<dbReference type="InterPro" id="IPR036873">
    <property type="entry name" value="Rhodanese-like_dom_sf"/>
</dbReference>
<dbReference type="PROSITE" id="PS50206">
    <property type="entry name" value="RHODANESE_3"/>
    <property type="match status" value="1"/>
</dbReference>
<dbReference type="GO" id="GO:0004725">
    <property type="term" value="F:protein tyrosine phosphatase activity"/>
    <property type="evidence" value="ECO:0007669"/>
    <property type="project" value="UniProtKB-EC"/>
</dbReference>
<name>L2GSR7_VAVCU</name>
<dbReference type="AlphaFoldDB" id="L2GSR7"/>
<sequence length="316" mass="36099">MKSAISSSDSCCKRKKFDDCSDNIVSYAVEMDEKTMREGSENVVGSSRFTGAKDTPQGDDGAEEVNENVMGSCKAQNEVWRAGCNGSIPVKNNCKINFSKSSVISGKCNEKCCQTILMEKPFRNHWTAHKLRSSTIVKPQKSFTLKRAFTVPTQKIDVSENSNFIDFWQSIDNGVRYTLPIVSHGKSDSIPRISCSVLHETITSKYRVTYRIIDCRFDYEYNGGHIKDAVNIDNIDSLVRSIPSLKNHILIFHCEFSSVRAPRIAKYLRNYDRFNNEYPSLDFPEIYVLEGGYKEFYGLYKECCYPQNYIMMSKHK</sequence>
<dbReference type="SMART" id="SM00450">
    <property type="entry name" value="RHOD"/>
    <property type="match status" value="1"/>
</dbReference>
<dbReference type="SUPFAM" id="SSF52821">
    <property type="entry name" value="Rhodanese/Cell cycle control phosphatase"/>
    <property type="match status" value="1"/>
</dbReference>
<evidence type="ECO:0000256" key="9">
    <source>
        <dbReference type="ARBA" id="ARBA00067190"/>
    </source>
</evidence>
<dbReference type="RefSeq" id="XP_008074816.1">
    <property type="nucleotide sequence ID" value="XM_008076625.1"/>
</dbReference>
<dbReference type="Pfam" id="PF00581">
    <property type="entry name" value="Rhodanese"/>
    <property type="match status" value="1"/>
</dbReference>
<evidence type="ECO:0000256" key="6">
    <source>
        <dbReference type="ARBA" id="ARBA00022912"/>
    </source>
</evidence>
<dbReference type="GO" id="GO:0110032">
    <property type="term" value="P:positive regulation of G2/MI transition of meiotic cell cycle"/>
    <property type="evidence" value="ECO:0007669"/>
    <property type="project" value="TreeGrafter"/>
</dbReference>
<comment type="catalytic activity">
    <reaction evidence="8">
        <text>O-phospho-L-tyrosyl-[protein] + H2O = L-tyrosyl-[protein] + phosphate</text>
        <dbReference type="Rhea" id="RHEA:10684"/>
        <dbReference type="Rhea" id="RHEA-COMP:10136"/>
        <dbReference type="Rhea" id="RHEA-COMP:20101"/>
        <dbReference type="ChEBI" id="CHEBI:15377"/>
        <dbReference type="ChEBI" id="CHEBI:43474"/>
        <dbReference type="ChEBI" id="CHEBI:46858"/>
        <dbReference type="ChEBI" id="CHEBI:61978"/>
        <dbReference type="EC" id="3.1.3.48"/>
    </reaction>
</comment>
<feature type="domain" description="Rhodanese" evidence="11">
    <location>
        <begin position="210"/>
        <end position="305"/>
    </location>
</feature>
<keyword evidence="4" id="KW-0498">Mitosis</keyword>
<dbReference type="FunFam" id="3.40.250.10:FF:000021">
    <property type="entry name" value="M-phase inducer phosphatase cdc-25.2"/>
    <property type="match status" value="1"/>
</dbReference>
<dbReference type="GO" id="GO:0010971">
    <property type="term" value="P:positive regulation of G2/M transition of mitotic cell cycle"/>
    <property type="evidence" value="ECO:0007669"/>
    <property type="project" value="TreeGrafter"/>
</dbReference>
<evidence type="ECO:0000256" key="7">
    <source>
        <dbReference type="ARBA" id="ARBA00023306"/>
    </source>
</evidence>
<dbReference type="GO" id="GO:0051301">
    <property type="term" value="P:cell division"/>
    <property type="evidence" value="ECO:0007669"/>
    <property type="project" value="UniProtKB-KW"/>
</dbReference>
<dbReference type="Gene3D" id="3.40.250.10">
    <property type="entry name" value="Rhodanese-like domain"/>
    <property type="match status" value="1"/>
</dbReference>
<evidence type="ECO:0000256" key="2">
    <source>
        <dbReference type="ARBA" id="ARBA00013064"/>
    </source>
</evidence>
<feature type="region of interest" description="Disordered" evidence="10">
    <location>
        <begin position="36"/>
        <end position="62"/>
    </location>
</feature>
<dbReference type="PRINTS" id="PR00716">
    <property type="entry name" value="MPIPHPHTASE"/>
</dbReference>
<dbReference type="HOGENOM" id="CLU_880549_0_0_1"/>
<organism evidence="12 13">
    <name type="scientific">Vavraia culicis (isolate floridensis)</name>
    <name type="common">Microsporidian parasite</name>
    <dbReference type="NCBI Taxonomy" id="948595"/>
    <lineage>
        <taxon>Eukaryota</taxon>
        <taxon>Fungi</taxon>
        <taxon>Fungi incertae sedis</taxon>
        <taxon>Microsporidia</taxon>
        <taxon>Pleistophoridae</taxon>
        <taxon>Vavraia</taxon>
    </lineage>
</organism>
<evidence type="ECO:0000256" key="4">
    <source>
        <dbReference type="ARBA" id="ARBA00022776"/>
    </source>
</evidence>
<dbReference type="OMA" id="RFNNEYP"/>
<dbReference type="GeneID" id="19879673"/>
<evidence type="ECO:0000256" key="1">
    <source>
        <dbReference type="ARBA" id="ARBA00011065"/>
    </source>
</evidence>
<dbReference type="GO" id="GO:0000086">
    <property type="term" value="P:G2/M transition of mitotic cell cycle"/>
    <property type="evidence" value="ECO:0007669"/>
    <property type="project" value="TreeGrafter"/>
</dbReference>
<keyword evidence="5" id="KW-0378">Hydrolase</keyword>
<dbReference type="OrthoDB" id="26523at2759"/>
<keyword evidence="7" id="KW-0131">Cell cycle</keyword>
<dbReference type="GO" id="GO:0005634">
    <property type="term" value="C:nucleus"/>
    <property type="evidence" value="ECO:0007669"/>
    <property type="project" value="TreeGrafter"/>
</dbReference>
<proteinExistence type="inferred from homology"/>
<keyword evidence="3" id="KW-0132">Cell division</keyword>
<dbReference type="EC" id="3.1.3.48" evidence="2"/>
<reference evidence="13" key="1">
    <citation type="submission" date="2011-03" db="EMBL/GenBank/DDBJ databases">
        <title>The genome sequence of Vavraia culicis strain floridensis.</title>
        <authorList>
            <consortium name="The Broad Institute Genome Sequencing Platform"/>
            <person name="Cuomo C."/>
            <person name="Becnel J."/>
            <person name="Sanscrainte N."/>
            <person name="Young S.K."/>
            <person name="Zeng Q."/>
            <person name="Gargeya S."/>
            <person name="Fitzgerald M."/>
            <person name="Haas B."/>
            <person name="Abouelleil A."/>
            <person name="Alvarado L."/>
            <person name="Arachchi H.M."/>
            <person name="Berlin A."/>
            <person name="Chapman S.B."/>
            <person name="Gearin G."/>
            <person name="Goldberg J."/>
            <person name="Griggs A."/>
            <person name="Gujja S."/>
            <person name="Hansen M."/>
            <person name="Heiman D."/>
            <person name="Howarth C."/>
            <person name="Larimer J."/>
            <person name="Lui A."/>
            <person name="MacDonald P.J.P."/>
            <person name="McCowen C."/>
            <person name="Montmayeur A."/>
            <person name="Murphy C."/>
            <person name="Neiman D."/>
            <person name="Pearson M."/>
            <person name="Priest M."/>
            <person name="Roberts A."/>
            <person name="Saif S."/>
            <person name="Shea T."/>
            <person name="Sisk P."/>
            <person name="Stolte C."/>
            <person name="Sykes S."/>
            <person name="Wortman J."/>
            <person name="Nusbaum C."/>
            <person name="Birren B."/>
        </authorList>
    </citation>
    <scope>NUCLEOTIDE SEQUENCE [LARGE SCALE GENOMIC DNA]</scope>
    <source>
        <strain evidence="13">floridensis</strain>
    </source>
</reference>
<dbReference type="PANTHER" id="PTHR10828">
    <property type="entry name" value="M-PHASE INDUCER PHOSPHATASE DUAL SPECIFICITY PHOSPHATASE CDC25"/>
    <property type="match status" value="1"/>
</dbReference>
<accession>L2GSR7</accession>
<dbReference type="Proteomes" id="UP000011081">
    <property type="component" value="Unassembled WGS sequence"/>
</dbReference>
<comment type="similarity">
    <text evidence="1">Belongs to the MPI phosphatase family.</text>
</comment>
<dbReference type="PANTHER" id="PTHR10828:SF17">
    <property type="entry name" value="PROTEIN-TYROSINE-PHOSPHATASE"/>
    <property type="match status" value="1"/>
</dbReference>